<dbReference type="OrthoDB" id="2362414at2759"/>
<dbReference type="GO" id="GO:0005634">
    <property type="term" value="C:nucleus"/>
    <property type="evidence" value="ECO:0007669"/>
    <property type="project" value="UniProtKB-SubCell"/>
</dbReference>
<protein>
    <recommendedName>
        <fullName evidence="6">WRKY domain-containing protein</fullName>
    </recommendedName>
</protein>
<reference evidence="7 8" key="1">
    <citation type="submission" date="2016-07" db="EMBL/GenBank/DDBJ databases">
        <title>Pervasive Adenine N6-methylation of Active Genes in Fungi.</title>
        <authorList>
            <consortium name="DOE Joint Genome Institute"/>
            <person name="Mondo S.J."/>
            <person name="Dannebaum R.O."/>
            <person name="Kuo R.C."/>
            <person name="Labutti K."/>
            <person name="Haridas S."/>
            <person name="Kuo A."/>
            <person name="Salamov A."/>
            <person name="Ahrendt S.R."/>
            <person name="Lipzen A."/>
            <person name="Sullivan W."/>
            <person name="Andreopoulos W.B."/>
            <person name="Clum A."/>
            <person name="Lindquist E."/>
            <person name="Daum C."/>
            <person name="Ramamoorthy G.K."/>
            <person name="Gryganskyi A."/>
            <person name="Culley D."/>
            <person name="Magnuson J.K."/>
            <person name="James T.Y."/>
            <person name="O'Malley M.A."/>
            <person name="Stajich J.E."/>
            <person name="Spatafora J.W."/>
            <person name="Visel A."/>
            <person name="Grigoriev I.V."/>
        </authorList>
    </citation>
    <scope>NUCLEOTIDE SEQUENCE [LARGE SCALE GENOMIC DNA]</scope>
    <source>
        <strain evidence="7 8">CBS 931.73</strain>
    </source>
</reference>
<dbReference type="EMBL" id="MCFE01000196">
    <property type="protein sequence ID" value="ORX94764.1"/>
    <property type="molecule type" value="Genomic_DNA"/>
</dbReference>
<evidence type="ECO:0000256" key="2">
    <source>
        <dbReference type="ARBA" id="ARBA00023015"/>
    </source>
</evidence>
<evidence type="ECO:0000256" key="3">
    <source>
        <dbReference type="ARBA" id="ARBA00023125"/>
    </source>
</evidence>
<evidence type="ECO:0000256" key="4">
    <source>
        <dbReference type="ARBA" id="ARBA00023163"/>
    </source>
</evidence>
<proteinExistence type="predicted"/>
<keyword evidence="2" id="KW-0805">Transcription regulation</keyword>
<dbReference type="InterPro" id="IPR003657">
    <property type="entry name" value="WRKY_dom"/>
</dbReference>
<dbReference type="InParanoid" id="A0A1Y1YAX2"/>
<dbReference type="Gene3D" id="2.20.25.80">
    <property type="entry name" value="WRKY domain"/>
    <property type="match status" value="1"/>
</dbReference>
<dbReference type="AlphaFoldDB" id="A0A1Y1YAX2"/>
<name>A0A1Y1YAX2_9FUNG</name>
<evidence type="ECO:0000256" key="1">
    <source>
        <dbReference type="ARBA" id="ARBA00004123"/>
    </source>
</evidence>
<keyword evidence="4" id="KW-0804">Transcription</keyword>
<evidence type="ECO:0000259" key="6">
    <source>
        <dbReference type="Pfam" id="PF03106"/>
    </source>
</evidence>
<sequence length="286" mass="32268">MTCNNSSCLNKLGRSKSLPDAFTSTPSFDLVDLLAQYSTQPELLTLILHSKLQEDKRKTEETKLRSRQIDLMRCDQNHQPLCIYPETGMKRTRSGQSPDCFSETSTCDRMEANPFVSIKLVEYVYLSLVDLYSKHESNFPMSHVDTNSLSVAGFSSSLTSSPITINALPPNPTSDSTKSQSEVVIETPVTANPQMNHSRSNTKKRIRRAMLPISSMIETREFPYNDSHHWLNNGTTIPKKSGLRSTYYKCTNWYKGCTVNKTVCNQGNGLYTIKYRGEHLSGCGRR</sequence>
<evidence type="ECO:0000313" key="8">
    <source>
        <dbReference type="Proteomes" id="UP000193498"/>
    </source>
</evidence>
<comment type="subcellular location">
    <subcellularLocation>
        <location evidence="1">Nucleus</location>
    </subcellularLocation>
</comment>
<dbReference type="Proteomes" id="UP000193498">
    <property type="component" value="Unassembled WGS sequence"/>
</dbReference>
<dbReference type="InterPro" id="IPR036576">
    <property type="entry name" value="WRKY_dom_sf"/>
</dbReference>
<evidence type="ECO:0000256" key="5">
    <source>
        <dbReference type="ARBA" id="ARBA00023242"/>
    </source>
</evidence>
<keyword evidence="8" id="KW-1185">Reference proteome</keyword>
<comment type="caution">
    <text evidence="7">The sequence shown here is derived from an EMBL/GenBank/DDBJ whole genome shotgun (WGS) entry which is preliminary data.</text>
</comment>
<accession>A0A1Y1YAX2</accession>
<dbReference type="GO" id="GO:0003700">
    <property type="term" value="F:DNA-binding transcription factor activity"/>
    <property type="evidence" value="ECO:0007669"/>
    <property type="project" value="InterPro"/>
</dbReference>
<organism evidence="7 8">
    <name type="scientific">Basidiobolus meristosporus CBS 931.73</name>
    <dbReference type="NCBI Taxonomy" id="1314790"/>
    <lineage>
        <taxon>Eukaryota</taxon>
        <taxon>Fungi</taxon>
        <taxon>Fungi incertae sedis</taxon>
        <taxon>Zoopagomycota</taxon>
        <taxon>Entomophthoromycotina</taxon>
        <taxon>Basidiobolomycetes</taxon>
        <taxon>Basidiobolales</taxon>
        <taxon>Basidiobolaceae</taxon>
        <taxon>Basidiobolus</taxon>
    </lineage>
</organism>
<evidence type="ECO:0000313" key="7">
    <source>
        <dbReference type="EMBL" id="ORX94764.1"/>
    </source>
</evidence>
<dbReference type="SUPFAM" id="SSF118290">
    <property type="entry name" value="WRKY DNA-binding domain"/>
    <property type="match status" value="1"/>
</dbReference>
<dbReference type="Pfam" id="PF03106">
    <property type="entry name" value="WRKY"/>
    <property type="match status" value="1"/>
</dbReference>
<keyword evidence="5" id="KW-0539">Nucleus</keyword>
<keyword evidence="3" id="KW-0238">DNA-binding</keyword>
<dbReference type="GO" id="GO:0043565">
    <property type="term" value="F:sequence-specific DNA binding"/>
    <property type="evidence" value="ECO:0007669"/>
    <property type="project" value="InterPro"/>
</dbReference>
<gene>
    <name evidence="7" type="ORF">K493DRAFT_220696</name>
</gene>
<feature type="domain" description="WRKY" evidence="6">
    <location>
        <begin position="225"/>
        <end position="279"/>
    </location>
</feature>